<evidence type="ECO:0000256" key="4">
    <source>
        <dbReference type="ARBA" id="ARBA00022679"/>
    </source>
</evidence>
<name>I4ER95_MODI5</name>
<keyword evidence="4 11" id="KW-0808">Transferase</keyword>
<evidence type="ECO:0000256" key="5">
    <source>
        <dbReference type="ARBA" id="ARBA00023136"/>
    </source>
</evidence>
<evidence type="ECO:0000256" key="8">
    <source>
        <dbReference type="ARBA" id="ARBA00038120"/>
    </source>
</evidence>
<dbReference type="AlphaFoldDB" id="I4ER95"/>
<proteinExistence type="inferred from homology"/>
<comment type="similarity">
    <text evidence="8">Belongs to the glycosyltransferase 2 family. CrtQ subfamily.</text>
</comment>
<evidence type="ECO:0000313" key="11">
    <source>
        <dbReference type="EMBL" id="CCH85908.1"/>
    </source>
</evidence>
<evidence type="ECO:0000256" key="3">
    <source>
        <dbReference type="ARBA" id="ARBA00022676"/>
    </source>
</evidence>
<dbReference type="Gene3D" id="3.90.550.10">
    <property type="entry name" value="Spore Coat Polysaccharide Biosynthesis Protein SpsA, Chain A"/>
    <property type="match status" value="1"/>
</dbReference>
<dbReference type="InterPro" id="IPR029044">
    <property type="entry name" value="Nucleotide-diphossugar_trans"/>
</dbReference>
<gene>
    <name evidence="11" type="ordered locus">MODMU_0450</name>
</gene>
<accession>I4ER95</accession>
<dbReference type="InterPro" id="IPR001173">
    <property type="entry name" value="Glyco_trans_2-like"/>
</dbReference>
<evidence type="ECO:0000256" key="2">
    <source>
        <dbReference type="ARBA" id="ARBA00022475"/>
    </source>
</evidence>
<dbReference type="PANTHER" id="PTHR43646:SF2">
    <property type="entry name" value="GLYCOSYLTRANSFERASE 2-LIKE DOMAIN-CONTAINING PROTEIN"/>
    <property type="match status" value="1"/>
</dbReference>
<keyword evidence="5" id="KW-0472">Membrane</keyword>
<dbReference type="SUPFAM" id="SSF53448">
    <property type="entry name" value="Nucleotide-diphospho-sugar transferases"/>
    <property type="match status" value="1"/>
</dbReference>
<dbReference type="OMA" id="RDYYRIW"/>
<keyword evidence="3" id="KW-0328">Glycosyltransferase</keyword>
<protein>
    <recommendedName>
        <fullName evidence="9">4,4'-diaponeurosporenoate glycosyltransferase</fullName>
    </recommendedName>
</protein>
<dbReference type="STRING" id="477641.MODMU_0450"/>
<dbReference type="PANTHER" id="PTHR43646">
    <property type="entry name" value="GLYCOSYLTRANSFERASE"/>
    <property type="match status" value="1"/>
</dbReference>
<comment type="function">
    <text evidence="6">Catalyzes the glycosylation of 4,4'-diaponeurosporenoate, i.e. the esterification of glucose at the C1'' position with the carboxyl group of 4,4'-diaponeurosporenic acid, to form glycosyl-4,4'-diaponeurosporenoate. This is a step in the biosynthesis of staphyloxanthin, an orange pigment present in most staphylococci strains.</text>
</comment>
<dbReference type="Proteomes" id="UP000006461">
    <property type="component" value="Chromosome"/>
</dbReference>
<dbReference type="GO" id="GO:0016757">
    <property type="term" value="F:glycosyltransferase activity"/>
    <property type="evidence" value="ECO:0007669"/>
    <property type="project" value="UniProtKB-KW"/>
</dbReference>
<evidence type="ECO:0000256" key="1">
    <source>
        <dbReference type="ARBA" id="ARBA00004236"/>
    </source>
</evidence>
<comment type="subcellular location">
    <subcellularLocation>
        <location evidence="1">Cell membrane</location>
    </subcellularLocation>
</comment>
<sequence length="286" mass="30452">MSDELVRTPTSVVVPAHDEAQVIDRCLTALLSRSEPGEFDVVVVANGCSDDTVARAVAHGSAVRVLDLPAVGKTGALNAGDAAATGFPRIYLDADVELSTEAARAMARELRAGPALVAGARPRPDLTGCSRWVRWYYDVWLALPVLNDRYVGSGVFAVSEAGHRRLAPFPPVIADDLYARRVFAPAERVTTEPGFTIFPSRGLPALVDRLVRVRAGNVQLESGQLPMGTAEAPRGARGLLATPGVPAAKKLLFLGLGAVVRAGAWVKARRGRTTVWNRDESSRRAA</sequence>
<evidence type="ECO:0000256" key="7">
    <source>
        <dbReference type="ARBA" id="ARBA00037904"/>
    </source>
</evidence>
<organism evidence="11 12">
    <name type="scientific">Modestobacter italicus (strain DSM 44449 / CECT 9708 / BC 501)</name>
    <dbReference type="NCBI Taxonomy" id="2732864"/>
    <lineage>
        <taxon>Bacteria</taxon>
        <taxon>Bacillati</taxon>
        <taxon>Actinomycetota</taxon>
        <taxon>Actinomycetes</taxon>
        <taxon>Geodermatophilales</taxon>
        <taxon>Geodermatophilaceae</taxon>
        <taxon>Modestobacter</taxon>
    </lineage>
</organism>
<dbReference type="HOGENOM" id="CLU_084695_0_0_11"/>
<keyword evidence="12" id="KW-1185">Reference proteome</keyword>
<reference evidence="11 12" key="1">
    <citation type="journal article" date="2012" name="J. Bacteriol.">
        <title>Genome Sequence of Radiation-Resistant Modestobacter marinus Strain BC501, a Representative Actinobacterium That Thrives on Calcareous Stone Surfaces.</title>
        <authorList>
            <person name="Normand P."/>
            <person name="Gury J."/>
            <person name="Pujic P."/>
            <person name="Chouaia B."/>
            <person name="Crotti E."/>
            <person name="Brusetti L."/>
            <person name="Daffonchio D."/>
            <person name="Vacherie B."/>
            <person name="Barbe V."/>
            <person name="Medigue C."/>
            <person name="Calteau A."/>
            <person name="Ghodhbane-Gtari F."/>
            <person name="Essoussi I."/>
            <person name="Nouioui I."/>
            <person name="Abbassi-Ghozzi I."/>
            <person name="Gtari M."/>
        </authorList>
    </citation>
    <scope>NUCLEOTIDE SEQUENCE [LARGE SCALE GENOMIC DNA]</scope>
    <source>
        <strain evidence="12">BC 501</strain>
    </source>
</reference>
<feature type="domain" description="Glycosyltransferase 2-like" evidence="10">
    <location>
        <begin position="11"/>
        <end position="126"/>
    </location>
</feature>
<evidence type="ECO:0000256" key="6">
    <source>
        <dbReference type="ARBA" id="ARBA00037281"/>
    </source>
</evidence>
<dbReference type="KEGG" id="mmar:MODMU_0450"/>
<dbReference type="Pfam" id="PF00535">
    <property type="entry name" value="Glycos_transf_2"/>
    <property type="match status" value="1"/>
</dbReference>
<dbReference type="EMBL" id="FO203431">
    <property type="protein sequence ID" value="CCH85908.1"/>
    <property type="molecule type" value="Genomic_DNA"/>
</dbReference>
<dbReference type="GO" id="GO:0005886">
    <property type="term" value="C:plasma membrane"/>
    <property type="evidence" value="ECO:0007669"/>
    <property type="project" value="UniProtKB-SubCell"/>
</dbReference>
<evidence type="ECO:0000259" key="10">
    <source>
        <dbReference type="Pfam" id="PF00535"/>
    </source>
</evidence>
<dbReference type="eggNOG" id="COG1215">
    <property type="taxonomic scope" value="Bacteria"/>
</dbReference>
<evidence type="ECO:0000313" key="12">
    <source>
        <dbReference type="Proteomes" id="UP000006461"/>
    </source>
</evidence>
<comment type="pathway">
    <text evidence="7">Carotenoid biosynthesis; staphyloxanthin biosynthesis; staphyloxanthin from farnesyl diphosphate: step 4/5.</text>
</comment>
<evidence type="ECO:0000256" key="9">
    <source>
        <dbReference type="ARBA" id="ARBA00040345"/>
    </source>
</evidence>
<keyword evidence="2" id="KW-1003">Cell membrane</keyword>